<protein>
    <submittedName>
        <fullName evidence="2">Kinesin, putative</fullName>
    </submittedName>
</protein>
<evidence type="ECO:0000313" key="2">
    <source>
        <dbReference type="EMBL" id="GET86254.1"/>
    </source>
</evidence>
<dbReference type="EMBL" id="BLBS01000010">
    <property type="protein sequence ID" value="GET86254.1"/>
    <property type="molecule type" value="Genomic_DNA"/>
</dbReference>
<sequence length="165" mass="18384">MSENGLADEDRRPVALGQPLADSFPSSFHASRNACGHTDSGKTCTLAPLRNDAVQELSCRFTDEAEVVRSSRRSSCPLPPPLTSLALRYARARPSPCHFVSWRRVRGAPPCVARTQWGKGTRADRQRDRESEDNLGAEEFKNLALERRHHTHLACARLGLARLLR</sequence>
<evidence type="ECO:0000256" key="1">
    <source>
        <dbReference type="SAM" id="MobiDB-lite"/>
    </source>
</evidence>
<accession>A0A640KB60</accession>
<dbReference type="AlphaFoldDB" id="A0A640KB60"/>
<dbReference type="VEuPathDB" id="TriTrypDB:LtaPh_0901500"/>
<dbReference type="Proteomes" id="UP000419144">
    <property type="component" value="Unassembled WGS sequence"/>
</dbReference>
<evidence type="ECO:0000313" key="3">
    <source>
        <dbReference type="Proteomes" id="UP000419144"/>
    </source>
</evidence>
<organism evidence="2 3">
    <name type="scientific">Leishmania tarentolae</name>
    <name type="common">Sauroleishmania tarentolae</name>
    <dbReference type="NCBI Taxonomy" id="5689"/>
    <lineage>
        <taxon>Eukaryota</taxon>
        <taxon>Discoba</taxon>
        <taxon>Euglenozoa</taxon>
        <taxon>Kinetoplastea</taxon>
        <taxon>Metakinetoplastina</taxon>
        <taxon>Trypanosomatida</taxon>
        <taxon>Trypanosomatidae</taxon>
        <taxon>Leishmaniinae</taxon>
        <taxon>Leishmania</taxon>
        <taxon>lizard Leishmania</taxon>
    </lineage>
</organism>
<comment type="caution">
    <text evidence="2">The sequence shown here is derived from an EMBL/GenBank/DDBJ whole genome shotgun (WGS) entry which is preliminary data.</text>
</comment>
<gene>
    <name evidence="2" type="ORF">LtaPh_0901500</name>
</gene>
<keyword evidence="3" id="KW-1185">Reference proteome</keyword>
<feature type="region of interest" description="Disordered" evidence="1">
    <location>
        <begin position="1"/>
        <end position="20"/>
    </location>
</feature>
<reference evidence="2" key="1">
    <citation type="submission" date="2019-11" db="EMBL/GenBank/DDBJ databases">
        <title>Leishmania tarentolae CDS.</title>
        <authorList>
            <person name="Goto Y."/>
            <person name="Yamagishi J."/>
        </authorList>
    </citation>
    <scope>NUCLEOTIDE SEQUENCE [LARGE SCALE GENOMIC DNA]</scope>
    <source>
        <strain evidence="2">Parrot Tar II</strain>
    </source>
</reference>
<name>A0A640KB60_LEITA</name>
<proteinExistence type="predicted"/>